<dbReference type="AlphaFoldDB" id="A0A5D3F6I5"/>
<proteinExistence type="predicted"/>
<reference evidence="1 2" key="1">
    <citation type="submission" date="2019-08" db="EMBL/GenBank/DDBJ databases">
        <title>Actinomadura sp. nov. CYP1-5 isolated from mountain soil.</title>
        <authorList>
            <person name="Songsumanus A."/>
            <person name="Kuncharoen N."/>
            <person name="Kudo T."/>
            <person name="Yuki M."/>
            <person name="Igarashi Y."/>
            <person name="Tanasupawat S."/>
        </authorList>
    </citation>
    <scope>NUCLEOTIDE SEQUENCE [LARGE SCALE GENOMIC DNA]</scope>
    <source>
        <strain evidence="1 2">CYP1-5</strain>
    </source>
</reference>
<accession>A0A5D3F6I5</accession>
<evidence type="ECO:0000313" key="2">
    <source>
        <dbReference type="Proteomes" id="UP000323505"/>
    </source>
</evidence>
<protein>
    <submittedName>
        <fullName evidence="1">Uncharacterized protein</fullName>
    </submittedName>
</protein>
<dbReference type="Proteomes" id="UP000323505">
    <property type="component" value="Unassembled WGS sequence"/>
</dbReference>
<dbReference type="EMBL" id="VSRQ01000011">
    <property type="protein sequence ID" value="TYK43416.1"/>
    <property type="molecule type" value="Genomic_DNA"/>
</dbReference>
<dbReference type="RefSeq" id="WP_148767665.1">
    <property type="nucleotide sequence ID" value="NZ_VSRQ01000011.1"/>
</dbReference>
<organism evidence="1 2">
    <name type="scientific">Actinomadura decatromicini</name>
    <dbReference type="NCBI Taxonomy" id="2604572"/>
    <lineage>
        <taxon>Bacteria</taxon>
        <taxon>Bacillati</taxon>
        <taxon>Actinomycetota</taxon>
        <taxon>Actinomycetes</taxon>
        <taxon>Streptosporangiales</taxon>
        <taxon>Thermomonosporaceae</taxon>
        <taxon>Actinomadura</taxon>
    </lineage>
</organism>
<keyword evidence="2" id="KW-1185">Reference proteome</keyword>
<comment type="caution">
    <text evidence="1">The sequence shown here is derived from an EMBL/GenBank/DDBJ whole genome shotgun (WGS) entry which is preliminary data.</text>
</comment>
<name>A0A5D3F6I5_9ACTN</name>
<evidence type="ECO:0000313" key="1">
    <source>
        <dbReference type="EMBL" id="TYK43416.1"/>
    </source>
</evidence>
<sequence>MSADLRSWTVARVRSAMTAAMRTDPYALDQLVEAGTGALDPSSASFVRAARTLTLGTSAALTAVLNVHRYKPDARDNLACAACGIGGCRTVRGISDVLAAYGLRDDPVDRPEAWRRADAWYTRTSGRTVLLDVEPFDDGFIARPAARAGVPDGVLIIDRDTGALTLWPAYDTDTLTAEYHTYKRATR</sequence>
<gene>
    <name evidence="1" type="ORF">FXF68_38025</name>
</gene>